<evidence type="ECO:0000313" key="4">
    <source>
        <dbReference type="EMBL" id="OBX00224.1"/>
    </source>
</evidence>
<evidence type="ECO:0000259" key="3">
    <source>
        <dbReference type="Pfam" id="PF25023"/>
    </source>
</evidence>
<dbReference type="NCBIfam" id="TIGR01643">
    <property type="entry name" value="YD_repeat_2x"/>
    <property type="match status" value="6"/>
</dbReference>
<keyword evidence="5" id="KW-1185">Reference proteome</keyword>
<gene>
    <name evidence="4" type="ORF">QV05_08100</name>
</gene>
<reference evidence="4 5" key="1">
    <citation type="submission" date="2014-11" db="EMBL/GenBank/DDBJ databases">
        <title>Pan-genome of Gallibacterium spp.</title>
        <authorList>
            <person name="Kudirkiene E."/>
            <person name="Bojesen A.M."/>
        </authorList>
    </citation>
    <scope>NUCLEOTIDE SEQUENCE [LARGE SCALE GENOMIC DNA]</scope>
    <source>
        <strain evidence="4 5">Gerl. 2740/89</strain>
    </source>
</reference>
<evidence type="ECO:0008006" key="6">
    <source>
        <dbReference type="Google" id="ProtNLM"/>
    </source>
</evidence>
<dbReference type="SUPFAM" id="SSF69304">
    <property type="entry name" value="Tricorn protease N-terminal domain"/>
    <property type="match status" value="1"/>
</dbReference>
<sequence>MDNSSQDIAERVKQRIKNFKRSSVTEGKPCEVVMPAARSDVALGDTIKHSSTWAALAGAAVGAMLSYGPQLLAFIPGPIGIGARIGMFLFNVADAGTAIASEKSLSERAADTVSDWIESFSADSHGKLVKGANSVLINNLPAAFATPPKGANQSVKCDDHTLQEIAQGSETVYIEGAPAARKGDKTSCGATISSGSPNVFFGSGQTTTQDIALETAEVINIVSSVVNVGLMIRNFAQIAKNIKCAITAFKDNKGVNRYIQSGAKLVDGDPIDVLSGQVVEQRTDFILGQTIPLSFTRTWARSKETDFADGLCGRYWADNFSEYVKVSANGQHIQIATAEGTFLRFALPLGYMQSFNPDHPQFTLNRHRDYLELFDRETRLSKFFQISTARFAENKDELGFPPLEDGIFPINHWQDEFANRVDFIYQGSCLAQVKHSDGIELILAYQKQWLHQIIRTDTAQSEILVTYHQDEQGALIESNALLDFHLFYDYDDKFNLIRWSDRDKTWVDYHYDEQGRVIHSIGADGFYPVWFQYEENRTTVLDSQQRATVYDYDNHLMKPLTITSPSGAKTYFDYDRYGNLLTQTLPDGNQITFDYLEQTGLVRCFTDTLGNQWQYEYDDQEVLIKLTDPLNRTWIRQTHLAENGEKQTALFTAPDGTTTEFIRNQYGLLTEVKSTLGKHQQIEQFHYDPQHRLIETLDSEQRRIQLGYDDKDRLSRFTNGRGYQWQYGYNAHHKLSRINRPNQSLEQQDYDRHGNLIRYTDANGVDWQLEYGAFDLLTEKIDGEGNRWQYDYDKDSLKLNKVTNPKGETYTYTFNENGQVATETDFADNCWVYTYNENGTLKSLTDGEGNVTHYDYDPGYRLIRLITTDDSYFYDYDKLGRVTAIQSLYSRQTFDYNLNDRIIKETQNGNKIHRTYDDENQTLTRTLYVEGKDEPIITQFKYNNLGELIELNLPNTNAQPHQLFFQYDQNGNETDRTCPQGFILKQTYDAMDCLTQQRAGWEPTQFFDKDELRATGIGEPSFAEVNQRYRYDKALNTLETKDKGEQLYFTLNKNNQITAVHNPNREQERYAYDECGYLTQRYVGSETYGLIQNPHHPEFHTQRQIVQHQNIYQKGHKLHRLNENYYEYDKAGRLVTKVEKRDGFRKQETHYRWNGKNELIGITTPKGEMWYYKYDALGRRIAKECPQQHLRIEYLWDGDQLAYTQTFKNDEIVSERHSIFNGFELIAQQDNYKTLKQTIDGNIVEWKQETGYAICQPNGQVLALLNPQGKTLWHKEKRSLWGLSFSDYHRNSQLDPNLLFAGQWLDEESGLAYNRFRYYDPESGNYISSDPIGLNGGENTYGYVSNPLEKIDELGLLSRRKNFRAAKQAAGIPKSSQFETHKFVHDNTSENRTVFKFSNDGKNKYVILHENDKFGRGPHFHAADGIEGESNPMNKGRYNQYKGHFPENIEGFEKVKKCKK</sequence>
<feature type="domain" description="Teneurin-like YD-shell" evidence="3">
    <location>
        <begin position="536"/>
        <end position="687"/>
    </location>
</feature>
<dbReference type="InterPro" id="IPR006530">
    <property type="entry name" value="YD"/>
</dbReference>
<dbReference type="InterPro" id="IPR056823">
    <property type="entry name" value="TEN-like_YD-shell"/>
</dbReference>
<evidence type="ECO:0000256" key="1">
    <source>
        <dbReference type="ARBA" id="ARBA00022737"/>
    </source>
</evidence>
<dbReference type="EMBL" id="JTJQ01000025">
    <property type="protein sequence ID" value="OBX00224.1"/>
    <property type="molecule type" value="Genomic_DNA"/>
</dbReference>
<organism evidence="4 5">
    <name type="scientific">Gallibacterium genomosp. 1</name>
    <dbReference type="NCBI Taxonomy" id="155515"/>
    <lineage>
        <taxon>Bacteria</taxon>
        <taxon>Pseudomonadati</taxon>
        <taxon>Pseudomonadota</taxon>
        <taxon>Gammaproteobacteria</taxon>
        <taxon>Pasteurellales</taxon>
        <taxon>Pasteurellaceae</taxon>
        <taxon>Gallibacterium</taxon>
    </lineage>
</organism>
<dbReference type="Gene3D" id="2.180.10.10">
    <property type="entry name" value="RHS repeat-associated core"/>
    <property type="match status" value="2"/>
</dbReference>
<dbReference type="InterPro" id="IPR050708">
    <property type="entry name" value="T6SS_VgrG/RHS"/>
</dbReference>
<dbReference type="Pfam" id="PF20148">
    <property type="entry name" value="DUF6531"/>
    <property type="match status" value="1"/>
</dbReference>
<name>A0AB36DV52_9PAST</name>
<dbReference type="PANTHER" id="PTHR32305:SF15">
    <property type="entry name" value="PROTEIN RHSA-RELATED"/>
    <property type="match status" value="1"/>
</dbReference>
<evidence type="ECO:0000313" key="5">
    <source>
        <dbReference type="Proteomes" id="UP000092594"/>
    </source>
</evidence>
<evidence type="ECO:0000259" key="2">
    <source>
        <dbReference type="Pfam" id="PF20148"/>
    </source>
</evidence>
<proteinExistence type="predicted"/>
<dbReference type="Proteomes" id="UP000092594">
    <property type="component" value="Unassembled WGS sequence"/>
</dbReference>
<dbReference type="CDD" id="cd14742">
    <property type="entry name" value="PAAR_RHS"/>
    <property type="match status" value="1"/>
</dbReference>
<accession>A0AB36DV52</accession>
<dbReference type="InterPro" id="IPR045351">
    <property type="entry name" value="DUF6531"/>
</dbReference>
<dbReference type="Pfam" id="PF05593">
    <property type="entry name" value="RHS_repeat"/>
    <property type="match status" value="2"/>
</dbReference>
<feature type="domain" description="DUF6531" evidence="2">
    <location>
        <begin position="268"/>
        <end position="345"/>
    </location>
</feature>
<comment type="caution">
    <text evidence="4">The sequence shown here is derived from an EMBL/GenBank/DDBJ whole genome shotgun (WGS) entry which is preliminary data.</text>
</comment>
<dbReference type="PANTHER" id="PTHR32305">
    <property type="match status" value="1"/>
</dbReference>
<dbReference type="InterPro" id="IPR022385">
    <property type="entry name" value="Rhs_assc_core"/>
</dbReference>
<dbReference type="Gene3D" id="2.60.200.60">
    <property type="match status" value="1"/>
</dbReference>
<protein>
    <recommendedName>
        <fullName evidence="6">Type IV secretion protein Rhs</fullName>
    </recommendedName>
</protein>
<dbReference type="InterPro" id="IPR008727">
    <property type="entry name" value="PAAR_motif"/>
</dbReference>
<dbReference type="InterPro" id="IPR031325">
    <property type="entry name" value="RHS_repeat"/>
</dbReference>
<dbReference type="NCBIfam" id="TIGR03696">
    <property type="entry name" value="Rhs_assc_core"/>
    <property type="match status" value="1"/>
</dbReference>
<dbReference type="Pfam" id="PF25023">
    <property type="entry name" value="TEN_YD-shell"/>
    <property type="match status" value="1"/>
</dbReference>
<dbReference type="RefSeq" id="WP_065231376.1">
    <property type="nucleotide sequence ID" value="NZ_JTJP01000030.1"/>
</dbReference>
<keyword evidence="1" id="KW-0677">Repeat</keyword>
<dbReference type="Pfam" id="PF05488">
    <property type="entry name" value="PAAR_motif"/>
    <property type="match status" value="1"/>
</dbReference>